<feature type="region of interest" description="Disordered" evidence="1">
    <location>
        <begin position="71"/>
        <end position="95"/>
    </location>
</feature>
<feature type="transmembrane region" description="Helical" evidence="2">
    <location>
        <begin position="571"/>
        <end position="589"/>
    </location>
</feature>
<feature type="transmembrane region" description="Helical" evidence="2">
    <location>
        <begin position="633"/>
        <end position="652"/>
    </location>
</feature>
<organism evidence="3 4">
    <name type="scientific">Mesocricetus auratus</name>
    <name type="common">Golden hamster</name>
    <dbReference type="NCBI Taxonomy" id="10036"/>
    <lineage>
        <taxon>Eukaryota</taxon>
        <taxon>Metazoa</taxon>
        <taxon>Chordata</taxon>
        <taxon>Craniata</taxon>
        <taxon>Vertebrata</taxon>
        <taxon>Euteleostomi</taxon>
        <taxon>Mammalia</taxon>
        <taxon>Eutheria</taxon>
        <taxon>Euarchontoglires</taxon>
        <taxon>Glires</taxon>
        <taxon>Rodentia</taxon>
        <taxon>Myomorpha</taxon>
        <taxon>Muroidea</taxon>
        <taxon>Cricetidae</taxon>
        <taxon>Cricetinae</taxon>
        <taxon>Mesocricetus</taxon>
    </lineage>
</organism>
<feature type="compositionally biased region" description="Polar residues" evidence="1">
    <location>
        <begin position="40"/>
        <end position="54"/>
    </location>
</feature>
<evidence type="ECO:0000313" key="3">
    <source>
        <dbReference type="Proteomes" id="UP000886700"/>
    </source>
</evidence>
<feature type="region of interest" description="Disordered" evidence="1">
    <location>
        <begin position="125"/>
        <end position="154"/>
    </location>
</feature>
<dbReference type="PANTHER" id="PTHR33862">
    <property type="entry name" value="OROFACIAL CLEFT 1 CANDIDATE GENE 1 PROTEIN"/>
    <property type="match status" value="1"/>
</dbReference>
<keyword evidence="2" id="KW-1133">Transmembrane helix</keyword>
<evidence type="ECO:0000256" key="1">
    <source>
        <dbReference type="SAM" id="MobiDB-lite"/>
    </source>
</evidence>
<feature type="transmembrane region" description="Helical" evidence="2">
    <location>
        <begin position="718"/>
        <end position="743"/>
    </location>
</feature>
<dbReference type="InterPro" id="IPR031390">
    <property type="entry name" value="OFCC1"/>
</dbReference>
<dbReference type="PANTHER" id="PTHR33862:SF3">
    <property type="entry name" value="OROFACIAL CLEFT 1 CANDIDATE GENE 1 PROTEIN"/>
    <property type="match status" value="1"/>
</dbReference>
<dbReference type="Proteomes" id="UP000886700">
    <property type="component" value="Unplaced"/>
</dbReference>
<evidence type="ECO:0000313" key="4">
    <source>
        <dbReference type="RefSeq" id="XP_040611166.1"/>
    </source>
</evidence>
<evidence type="ECO:0000256" key="2">
    <source>
        <dbReference type="SAM" id="Phobius"/>
    </source>
</evidence>
<reference evidence="4" key="1">
    <citation type="submission" date="2025-08" db="UniProtKB">
        <authorList>
            <consortium name="RefSeq"/>
        </authorList>
    </citation>
    <scope>IDENTIFICATION</scope>
    <source>
        <tissue evidence="4">Liver</tissue>
    </source>
</reference>
<dbReference type="RefSeq" id="XP_040611166.1">
    <property type="nucleotide sequence ID" value="XM_040755232.1"/>
</dbReference>
<protein>
    <submittedName>
        <fullName evidence="4">Uncharacterized protein LOC110340193</fullName>
    </submittedName>
</protein>
<feature type="transmembrane region" description="Helical" evidence="2">
    <location>
        <begin position="596"/>
        <end position="613"/>
    </location>
</feature>
<feature type="region of interest" description="Disordered" evidence="1">
    <location>
        <begin position="1"/>
        <end position="57"/>
    </location>
</feature>
<dbReference type="GeneID" id="110340193"/>
<keyword evidence="2" id="KW-0812">Transmembrane</keyword>
<feature type="transmembrane region" description="Helical" evidence="2">
    <location>
        <begin position="664"/>
        <end position="686"/>
    </location>
</feature>
<sequence>MDREKFQQKAVKPTKQKKSTSAEFLMVEEHREAAEGTGNPGFNMSSPELSASQTPKEKVIRHDRLDHTLAAHQQKARLPASAGPKGNEYSRNYFDPPMEEEINSRQCRMEVSRWDGRTKEETLDCESLSYPSKSQGTHKEAEETTSTCTEESERQARRGIILLANPPSGQDLKLERKGLSQHIPMSCLKKEKPFEKAPSHLCPEDASPYTKDSIMELYSYPKAAKESQTAEGTCCKGEQTQLLRLQIQISCIRGLKDKTPQGSYLLRVSLLNKLGSCVSEWCQTEQLKTKTHPVHHGGNFYDVGLYFHERLSVVLPQRISVRPGLSFLFELFLLRGTCAYSELVMGWAAFPMCDNNFCIVEGKFKCPLLRGKYDQKLDSFRKIEDLICQDLDQWLCNLYFQVIKTPLHLDDQKSYESRRQLSPERPVCLMAKAENAEFGLGHTAGPSKKEAPRNFHAAMDCTVHSSQGNISNKTDPCPRECDLSLFKEVYGFHTKERDHSVKTTSNLWRSGEPEDYSGDMPYLEELEKHRLSVCCTSIVDGCGSGELAKHLYFASVSLFSELELAQWQSQGFWYLLLLMACLWFLRLYLHYLGQWLFLWVLSTPVTKFQFYSYTVELCYSTSSLHIGEELAVIALGPLSLNTITFPLLLIRWGCQLLFSSRLDALSKLIIMMGLWTVLDPLAVFIVDTFLGRLAHNGETAIADAAKLYWMFVRTKHSAILSVMITVALYTLLFVISSLILYLYCLRLHNDSWILDAFQRIHSEEAKFFIPYDLEISNQELSHIIKRSEQWRGINGERRKVALHDYMCKSHDTKSSVSSCDPHCQNGISASAVGPGEVTSHISVYTVYPSGFQELYRHFLRLPDGAIIEVLGDISALKFIPNKVITAIEEDIREMDTTQRETFVNVQEK</sequence>
<name>A0ABM2YCE0_MESAU</name>
<keyword evidence="3" id="KW-1185">Reference proteome</keyword>
<accession>A0ABM2YCE0</accession>
<gene>
    <name evidence="4" type="primary">LOC110340193</name>
</gene>
<keyword evidence="2" id="KW-0472">Membrane</keyword>
<dbReference type="Pfam" id="PF15680">
    <property type="entry name" value="OFCC1"/>
    <property type="match status" value="1"/>
</dbReference>
<proteinExistence type="predicted"/>